<keyword evidence="10" id="KW-1185">Reference proteome</keyword>
<dbReference type="PANTHER" id="PTHR46481">
    <property type="entry name" value="ZINC FINGER BED DOMAIN-CONTAINING PROTEIN 4"/>
    <property type="match status" value="1"/>
</dbReference>
<organism evidence="9 10">
    <name type="scientific">Rhizophagus irregularis (strain DAOM 197198w)</name>
    <name type="common">Glomus intraradices</name>
    <dbReference type="NCBI Taxonomy" id="1432141"/>
    <lineage>
        <taxon>Eukaryota</taxon>
        <taxon>Fungi</taxon>
        <taxon>Fungi incertae sedis</taxon>
        <taxon>Mucoromycota</taxon>
        <taxon>Glomeromycotina</taxon>
        <taxon>Glomeromycetes</taxon>
        <taxon>Glomerales</taxon>
        <taxon>Glomeraceae</taxon>
        <taxon>Rhizophagus</taxon>
    </lineage>
</organism>
<feature type="region of interest" description="Disordered" evidence="6">
    <location>
        <begin position="650"/>
        <end position="695"/>
    </location>
</feature>
<dbReference type="GO" id="GO:0008270">
    <property type="term" value="F:zinc ion binding"/>
    <property type="evidence" value="ECO:0007669"/>
    <property type="project" value="UniProtKB-KW"/>
</dbReference>
<gene>
    <name evidence="9" type="ORF">RirG_223760</name>
</gene>
<dbReference type="Proteomes" id="UP000022910">
    <property type="component" value="Unassembled WGS sequence"/>
</dbReference>
<dbReference type="HOGENOM" id="CLU_025081_3_1_1"/>
<dbReference type="STRING" id="1432141.A0A015IEP2"/>
<feature type="compositionally biased region" description="Acidic residues" evidence="6">
    <location>
        <begin position="659"/>
        <end position="678"/>
    </location>
</feature>
<evidence type="ECO:0000256" key="3">
    <source>
        <dbReference type="ARBA" id="ARBA00022771"/>
    </source>
</evidence>
<keyword evidence="3" id="KW-0863">Zinc-finger</keyword>
<accession>A0A015IEP2</accession>
<keyword evidence="4" id="KW-0862">Zinc</keyword>
<keyword evidence="2" id="KW-0479">Metal-binding</keyword>
<comment type="caution">
    <text evidence="9">The sequence shown here is derived from an EMBL/GenBank/DDBJ whole genome shotgun (WGS) entry which is preliminary data.</text>
</comment>
<dbReference type="AlphaFoldDB" id="A0A015IEP2"/>
<evidence type="ECO:0000259" key="8">
    <source>
        <dbReference type="Pfam" id="PF05699"/>
    </source>
</evidence>
<dbReference type="SUPFAM" id="SSF53098">
    <property type="entry name" value="Ribonuclease H-like"/>
    <property type="match status" value="1"/>
</dbReference>
<keyword evidence="5" id="KW-0539">Nucleus</keyword>
<dbReference type="Pfam" id="PF04937">
    <property type="entry name" value="DUF659"/>
    <property type="match status" value="1"/>
</dbReference>
<dbReference type="InterPro" id="IPR007021">
    <property type="entry name" value="DUF659"/>
</dbReference>
<evidence type="ECO:0000256" key="1">
    <source>
        <dbReference type="ARBA" id="ARBA00004123"/>
    </source>
</evidence>
<evidence type="ECO:0000256" key="5">
    <source>
        <dbReference type="ARBA" id="ARBA00023242"/>
    </source>
</evidence>
<dbReference type="GO" id="GO:0005634">
    <property type="term" value="C:nucleus"/>
    <property type="evidence" value="ECO:0007669"/>
    <property type="project" value="UniProtKB-SubCell"/>
</dbReference>
<feature type="domain" description="HAT C-terminal dimerisation" evidence="8">
    <location>
        <begin position="510"/>
        <end position="574"/>
    </location>
</feature>
<reference evidence="9 10" key="1">
    <citation type="submission" date="2014-02" db="EMBL/GenBank/DDBJ databases">
        <title>Single nucleus genome sequencing reveals high similarity among nuclei of an endomycorrhizal fungus.</title>
        <authorList>
            <person name="Lin K."/>
            <person name="Geurts R."/>
            <person name="Zhang Z."/>
            <person name="Limpens E."/>
            <person name="Saunders D.G."/>
            <person name="Mu D."/>
            <person name="Pang E."/>
            <person name="Cao H."/>
            <person name="Cha H."/>
            <person name="Lin T."/>
            <person name="Zhou Q."/>
            <person name="Shang Y."/>
            <person name="Li Y."/>
            <person name="Ivanov S."/>
            <person name="Sharma T."/>
            <person name="Velzen R.V."/>
            <person name="Ruijter N.D."/>
            <person name="Aanen D.K."/>
            <person name="Win J."/>
            <person name="Kamoun S."/>
            <person name="Bisseling T."/>
            <person name="Huang S."/>
        </authorList>
    </citation>
    <scope>NUCLEOTIDE SEQUENCE [LARGE SCALE GENOMIC DNA]</scope>
    <source>
        <strain evidence="10">DAOM197198w</strain>
    </source>
</reference>
<dbReference type="InterPro" id="IPR012337">
    <property type="entry name" value="RNaseH-like_sf"/>
</dbReference>
<evidence type="ECO:0000256" key="4">
    <source>
        <dbReference type="ARBA" id="ARBA00022833"/>
    </source>
</evidence>
<proteinExistence type="predicted"/>
<dbReference type="GO" id="GO:0046983">
    <property type="term" value="F:protein dimerization activity"/>
    <property type="evidence" value="ECO:0007669"/>
    <property type="project" value="InterPro"/>
</dbReference>
<evidence type="ECO:0000313" key="10">
    <source>
        <dbReference type="Proteomes" id="UP000022910"/>
    </source>
</evidence>
<dbReference type="EMBL" id="JEMT01028081">
    <property type="protein sequence ID" value="EXX55622.1"/>
    <property type="molecule type" value="Genomic_DNA"/>
</dbReference>
<evidence type="ECO:0000313" key="9">
    <source>
        <dbReference type="EMBL" id="EXX55622.1"/>
    </source>
</evidence>
<evidence type="ECO:0000256" key="2">
    <source>
        <dbReference type="ARBA" id="ARBA00022723"/>
    </source>
</evidence>
<dbReference type="InterPro" id="IPR008906">
    <property type="entry name" value="HATC_C_dom"/>
</dbReference>
<dbReference type="Pfam" id="PF05699">
    <property type="entry name" value="Dimer_Tnp_hAT"/>
    <property type="match status" value="1"/>
</dbReference>
<comment type="subcellular location">
    <subcellularLocation>
        <location evidence="1">Nucleus</location>
    </subcellularLocation>
</comment>
<protein>
    <recommendedName>
        <fullName evidence="11">Zinc finger bed domain-containing protein 1-like</fullName>
    </recommendedName>
</protein>
<feature type="compositionally biased region" description="Low complexity" evidence="6">
    <location>
        <begin position="679"/>
        <end position="688"/>
    </location>
</feature>
<evidence type="ECO:0008006" key="11">
    <source>
        <dbReference type="Google" id="ProtNLM"/>
    </source>
</evidence>
<dbReference type="PANTHER" id="PTHR46481:SF10">
    <property type="entry name" value="ZINC FINGER BED DOMAIN-CONTAINING PROTEIN 39"/>
    <property type="match status" value="1"/>
</dbReference>
<feature type="domain" description="DUF659" evidence="7">
    <location>
        <begin position="159"/>
        <end position="309"/>
    </location>
</feature>
<name>A0A015IEP2_RHIIW</name>
<sequence length="723" mass="83002">MNSQQKEKKPSDRSQSEVWKHFEKKPLKSAGHFSAKCNYCKTFWACGHPQQLEEHLANNCKECPELVYAFYLGVVSSRDFGSEDASIPSPENNKKRKIQVEQRELTDWFESAKITPQKEASITRALVCAFTCCGISFSIIENPFFIEFLHEMRPGYVPPSCELLSGRFLNQETARINKKVKKIIEDSENLTLAIDGWTSLSGASIYNYIILTPDREQYLYSLNDYSSDYHTGEFLASEITNIIGKIGSEKITALVTDNAANCIKAREIVISQFSNIIDLRCIAHFINLITKQIMGHDMAKQTIKSCNRIISFFKRSHIVGKLLADAATTLQIEGGGLKTYSETRWTSMYEAANSVSRLQIALEHVLMNNPDEITNKSVKRSIKGSEFFVNVNKLTKVLKPIKTAITLLEGASTNLADYFIQLILLANAIKKLPSQEMVGFHQHCIESFNKYWDKTRIKNRILENYNHYCSAGQIWRNNGGDKKLCNRLLAQIRNYELRRSPYNQDFDNSLETPMSWWYSIKDKYDYLKDLAIMIFSITPHSAGCERIFSTLSWLYGKRRQRLDLSTIESMAKIRSYYLSNMKNELTYTSQQYTNEELYEMINNSTFLQFEEEDDKVDNRIRSPTLEIPNYEVRVLIIENYFDLKDTVKGLNNNDKNSDDSDVESDSDSDVGSDIDSENLNDSANNNSENETESDYDVEELVQQHLLDDDLIGNTTFKLCILIK</sequence>
<evidence type="ECO:0000259" key="7">
    <source>
        <dbReference type="Pfam" id="PF04937"/>
    </source>
</evidence>
<evidence type="ECO:0000256" key="6">
    <source>
        <dbReference type="SAM" id="MobiDB-lite"/>
    </source>
</evidence>
<dbReference type="InterPro" id="IPR052035">
    <property type="entry name" value="ZnF_BED_domain_contain"/>
</dbReference>